<dbReference type="InterPro" id="IPR009000">
    <property type="entry name" value="Transl_B-barrel_sf"/>
</dbReference>
<comment type="domain">
    <text evidence="12">Consists of three domains; the N-terminal catalytic domain, the editing domain and the C-terminal C-Ala domain. The editing domain removes incorrectly charged amino acids, while the C-Ala domain, along with tRNA(Ala), serves as a bridge to cooperatively bring together the editing and aminoacylation centers thus stimulating deacylation of misacylated tRNAs.</text>
</comment>
<dbReference type="Pfam" id="PF02272">
    <property type="entry name" value="DHHA1"/>
    <property type="match status" value="1"/>
</dbReference>
<evidence type="ECO:0000256" key="4">
    <source>
        <dbReference type="ARBA" id="ARBA00022598"/>
    </source>
</evidence>
<evidence type="ECO:0000259" key="14">
    <source>
        <dbReference type="PROSITE" id="PS50860"/>
    </source>
</evidence>
<dbReference type="Gene3D" id="6.10.250.550">
    <property type="match status" value="1"/>
</dbReference>
<dbReference type="STRING" id="926567.TheveDRAFT_0765"/>
<comment type="function">
    <text evidence="12">Catalyzes the attachment of alanine to tRNA(Ala) in a two-step reaction: alanine is first activated by ATP to form Ala-AMP and then transferred to the acceptor end of tRNA(Ala). Also edits incorrectly charged Ser-tRNA(Ala) and Gly-tRNA(Ala) via its editing domain.</text>
</comment>
<feature type="binding site" evidence="12">
    <location>
        <position position="565"/>
    </location>
    <ligand>
        <name>Zn(2+)</name>
        <dbReference type="ChEBI" id="CHEBI:29105"/>
    </ligand>
</feature>
<dbReference type="Pfam" id="PF07973">
    <property type="entry name" value="tRNA_SAD"/>
    <property type="match status" value="1"/>
</dbReference>
<keyword evidence="9 12" id="KW-0694">RNA-binding</keyword>
<name>H0URH6_9BACT</name>
<evidence type="ECO:0000256" key="10">
    <source>
        <dbReference type="ARBA" id="ARBA00022917"/>
    </source>
</evidence>
<dbReference type="GO" id="GO:0005829">
    <property type="term" value="C:cytosol"/>
    <property type="evidence" value="ECO:0007669"/>
    <property type="project" value="TreeGrafter"/>
</dbReference>
<dbReference type="PROSITE" id="PS50860">
    <property type="entry name" value="AA_TRNA_LIGASE_II_ALA"/>
    <property type="match status" value="1"/>
</dbReference>
<dbReference type="InterPro" id="IPR018165">
    <property type="entry name" value="Ala-tRNA-synth_IIc_core"/>
</dbReference>
<feature type="binding site" evidence="12">
    <location>
        <position position="667"/>
    </location>
    <ligand>
        <name>Zn(2+)</name>
        <dbReference type="ChEBI" id="CHEBI:29105"/>
    </ligand>
</feature>
<dbReference type="InterPro" id="IPR002318">
    <property type="entry name" value="Ala-tRNA-lgiase_IIc"/>
</dbReference>
<protein>
    <recommendedName>
        <fullName evidence="12">Alanine--tRNA ligase</fullName>
        <ecNumber evidence="12">6.1.1.7</ecNumber>
    </recommendedName>
    <alternativeName>
        <fullName evidence="12">Alanyl-tRNA synthetase</fullName>
        <shortName evidence="12">AlaRS</shortName>
    </alternativeName>
</protein>
<keyword evidence="10 12" id="KW-0648">Protein biosynthesis</keyword>
<dbReference type="Proteomes" id="UP000005730">
    <property type="component" value="Chromosome"/>
</dbReference>
<dbReference type="GO" id="GO:0002161">
    <property type="term" value="F:aminoacyl-tRNA deacylase activity"/>
    <property type="evidence" value="ECO:0007669"/>
    <property type="project" value="TreeGrafter"/>
</dbReference>
<keyword evidence="6 12" id="KW-0547">Nucleotide-binding</keyword>
<keyword evidence="16" id="KW-1185">Reference proteome</keyword>
<reference evidence="15 16" key="1">
    <citation type="submission" date="2011-10" db="EMBL/GenBank/DDBJ databases">
        <title>The Noncontiguous Finished genome of Thermanaerovibrio velox DSM 12556.</title>
        <authorList>
            <consortium name="US DOE Joint Genome Institute (JGI-PGF)"/>
            <person name="Lucas S."/>
            <person name="Copeland A."/>
            <person name="Lapidus A."/>
            <person name="Glavina del Rio T."/>
            <person name="Dalin E."/>
            <person name="Tice H."/>
            <person name="Bruce D."/>
            <person name="Goodwin L."/>
            <person name="Pitluck S."/>
            <person name="Peters L."/>
            <person name="Mikhailova N."/>
            <person name="Teshima H."/>
            <person name="Kyrpides N."/>
            <person name="Mavromatis K."/>
            <person name="Ivanova N."/>
            <person name="Markowitz V."/>
            <person name="Cheng J.-F."/>
            <person name="Hugenholtz P."/>
            <person name="Woyke T."/>
            <person name="Wu D."/>
            <person name="Spring S."/>
            <person name="Brambilla E.-M."/>
            <person name="Klenk H.-P."/>
            <person name="Eisen J.A."/>
        </authorList>
    </citation>
    <scope>NUCLEOTIDE SEQUENCE [LARGE SCALE GENOMIC DNA]</scope>
    <source>
        <strain evidence="15 16">DSM 12556</strain>
    </source>
</reference>
<dbReference type="InterPro" id="IPR050058">
    <property type="entry name" value="Ala-tRNA_ligase"/>
</dbReference>
<dbReference type="InterPro" id="IPR012947">
    <property type="entry name" value="tRNA_SAD"/>
</dbReference>
<dbReference type="RefSeq" id="WP_006583409.1">
    <property type="nucleotide sequence ID" value="NZ_CM001377.1"/>
</dbReference>
<keyword evidence="5 12" id="KW-0479">Metal-binding</keyword>
<feature type="binding site" evidence="12">
    <location>
        <position position="569"/>
    </location>
    <ligand>
        <name>Zn(2+)</name>
        <dbReference type="ChEBI" id="CHEBI:29105"/>
    </ligand>
</feature>
<dbReference type="EMBL" id="CM001377">
    <property type="protein sequence ID" value="EHM09915.1"/>
    <property type="molecule type" value="Genomic_DNA"/>
</dbReference>
<keyword evidence="8 12" id="KW-0067">ATP-binding</keyword>
<evidence type="ECO:0000313" key="15">
    <source>
        <dbReference type="EMBL" id="EHM09915.1"/>
    </source>
</evidence>
<evidence type="ECO:0000313" key="16">
    <source>
        <dbReference type="Proteomes" id="UP000005730"/>
    </source>
</evidence>
<dbReference type="Gene3D" id="3.30.54.20">
    <property type="match status" value="1"/>
</dbReference>
<evidence type="ECO:0000256" key="1">
    <source>
        <dbReference type="ARBA" id="ARBA00004496"/>
    </source>
</evidence>
<evidence type="ECO:0000256" key="3">
    <source>
        <dbReference type="ARBA" id="ARBA00022555"/>
    </source>
</evidence>
<dbReference type="NCBIfam" id="TIGR00344">
    <property type="entry name" value="alaS"/>
    <property type="match status" value="1"/>
</dbReference>
<dbReference type="Pfam" id="PF01411">
    <property type="entry name" value="tRNA-synt_2c"/>
    <property type="match status" value="1"/>
</dbReference>
<dbReference type="InterPro" id="IPR018162">
    <property type="entry name" value="Ala-tRNA-ligase_IIc_anticod-bd"/>
</dbReference>
<sequence length="881" mass="97042">MKWRSAAELREMFLSFFEEKGCVRYPSASLIPDDPTLLFTIAGMVPFKPYFLGLKLPSHTRVTTAQKCIRTNDIDNVGRTARHHTFFEMLGNFSFGDYFKAEIIPWAWEFLTQRVGMEPDRMYVTIYRDDDEAESIWMNSVGIPKDRIIRMGEEDNFWAAGPVGPCGPCSEIIYDQGPEFSCGKPTCGVGCDCDRYLEVWNLVFMQYNRDEAGNLTPLPKKNIDTGMGLERLASVVQRVKTDFETDLFRPLIDKACSLGGVSYGASPKADLAVRVISDHVRAAAFLVADGVLPSNEGAGYVLRRLIRRAIRFGRLIGIDGPFIKEILPVVEQLMGDPYTELLEHRATIYQVLDLEEGRFLRTLEQGSALLEEELSRLKAGGETVFPGQTAFELYDTYGFPFELTAEICAEHGMKVDSTAFEEAMERQREMARSGSKHSSAVLKRTVYSDVLAHGKTVFVGYETEEAESSVVAIVADGKAVDHASAGESVEVFLKETPFYGEKGGQVGDRGVILWEGGEAQVEDVQCPMDGLISHKVMVLKGSLQAGQSVKCQVDSKRRWHIRRHHTATHLLHEALSRVLGGHVRQSGSLVSEDMLRFDFNHFAPMSPEEIAKVEDVINQVVLMDLPVSTVETDLDSAKAMGAKALFDEKYGDTVRVVSVKDFSTELCGGTHVHSTGQIGLFKIQREEGIGSGLRRITATAGMASLEGYRRAFDVLKSASSILGVEPDGLPKRLEELIKEVRGLEKELKQLRLSLSTGEIERELSSPINVKGVNVVTFFTEGADGDALRAMGDMVKGRYPASVSVMVSKNDSKFLVVVMVSDEAVSRGIKAGALIKELGALWGFNAGGKANTAQGGGVWSDQVSQRVSSIKEDVEKIIGGMI</sequence>
<comment type="subcellular location">
    <subcellularLocation>
        <location evidence="1 12">Cytoplasm</location>
    </subcellularLocation>
</comment>
<dbReference type="InterPro" id="IPR023033">
    <property type="entry name" value="Ala_tRNA_ligase_euk/bac"/>
</dbReference>
<dbReference type="InterPro" id="IPR018163">
    <property type="entry name" value="Thr/Ala-tRNA-synth_IIc_edit"/>
</dbReference>
<evidence type="ECO:0000256" key="8">
    <source>
        <dbReference type="ARBA" id="ARBA00022840"/>
    </source>
</evidence>
<dbReference type="FunFam" id="3.10.310.40:FF:000001">
    <property type="entry name" value="Alanine--tRNA ligase"/>
    <property type="match status" value="1"/>
</dbReference>
<dbReference type="FunFam" id="3.30.54.20:FF:000001">
    <property type="entry name" value="Alanine--tRNA ligase"/>
    <property type="match status" value="1"/>
</dbReference>
<evidence type="ECO:0000256" key="12">
    <source>
        <dbReference type="HAMAP-Rule" id="MF_00036"/>
    </source>
</evidence>
<dbReference type="Gene3D" id="2.40.30.130">
    <property type="match status" value="1"/>
</dbReference>
<dbReference type="GO" id="GO:0006419">
    <property type="term" value="P:alanyl-tRNA aminoacylation"/>
    <property type="evidence" value="ECO:0007669"/>
    <property type="project" value="UniProtKB-UniRule"/>
</dbReference>
<gene>
    <name evidence="12" type="primary">alaS</name>
    <name evidence="15" type="ORF">TheveDRAFT_0765</name>
</gene>
<dbReference type="InterPro" id="IPR045864">
    <property type="entry name" value="aa-tRNA-synth_II/BPL/LPL"/>
</dbReference>
<comment type="similarity">
    <text evidence="2 12">Belongs to the class-II aminoacyl-tRNA synthetase family.</text>
</comment>
<dbReference type="SUPFAM" id="SSF101353">
    <property type="entry name" value="Putative anticodon-binding domain of alanyl-tRNA synthetase (AlaRS)"/>
    <property type="match status" value="1"/>
</dbReference>
<dbReference type="GO" id="GO:0008270">
    <property type="term" value="F:zinc ion binding"/>
    <property type="evidence" value="ECO:0007669"/>
    <property type="project" value="UniProtKB-UniRule"/>
</dbReference>
<dbReference type="CDD" id="cd00673">
    <property type="entry name" value="AlaRS_core"/>
    <property type="match status" value="1"/>
</dbReference>
<feature type="coiled-coil region" evidence="13">
    <location>
        <begin position="733"/>
        <end position="760"/>
    </location>
</feature>
<keyword evidence="3 12" id="KW-0820">tRNA-binding</keyword>
<dbReference type="PANTHER" id="PTHR11777:SF9">
    <property type="entry name" value="ALANINE--TRNA LIGASE, CYTOPLASMIC"/>
    <property type="match status" value="1"/>
</dbReference>
<keyword evidence="4 12" id="KW-0436">Ligase</keyword>
<dbReference type="InterPro" id="IPR003156">
    <property type="entry name" value="DHHA1_dom"/>
</dbReference>
<dbReference type="PANTHER" id="PTHR11777">
    <property type="entry name" value="ALANYL-TRNA SYNTHETASE"/>
    <property type="match status" value="1"/>
</dbReference>
<dbReference type="Gene3D" id="3.10.310.40">
    <property type="match status" value="1"/>
</dbReference>
<evidence type="ECO:0000256" key="6">
    <source>
        <dbReference type="ARBA" id="ARBA00022741"/>
    </source>
</evidence>
<dbReference type="SUPFAM" id="SSF50447">
    <property type="entry name" value="Translation proteins"/>
    <property type="match status" value="1"/>
</dbReference>
<dbReference type="PRINTS" id="PR00980">
    <property type="entry name" value="TRNASYNTHALA"/>
</dbReference>
<keyword evidence="7 12" id="KW-0862">Zinc</keyword>
<feature type="binding site" evidence="12">
    <location>
        <position position="671"/>
    </location>
    <ligand>
        <name>Zn(2+)</name>
        <dbReference type="ChEBI" id="CHEBI:29105"/>
    </ligand>
</feature>
<dbReference type="HOGENOM" id="CLU_004485_1_1_0"/>
<dbReference type="AlphaFoldDB" id="H0URH6"/>
<evidence type="ECO:0000256" key="2">
    <source>
        <dbReference type="ARBA" id="ARBA00008226"/>
    </source>
</evidence>
<dbReference type="SMART" id="SM00863">
    <property type="entry name" value="tRNA_SAD"/>
    <property type="match status" value="1"/>
</dbReference>
<dbReference type="OrthoDB" id="9803884at2"/>
<keyword evidence="12" id="KW-0963">Cytoplasm</keyword>
<dbReference type="InterPro" id="IPR018164">
    <property type="entry name" value="Ala-tRNA-synth_IIc_N"/>
</dbReference>
<dbReference type="Gene3D" id="3.30.980.10">
    <property type="entry name" value="Threonyl-trna Synthetase, Chain A, domain 2"/>
    <property type="match status" value="1"/>
</dbReference>
<organism evidence="15 16">
    <name type="scientific">Thermanaerovibrio velox DSM 12556</name>
    <dbReference type="NCBI Taxonomy" id="926567"/>
    <lineage>
        <taxon>Bacteria</taxon>
        <taxon>Thermotogati</taxon>
        <taxon>Synergistota</taxon>
        <taxon>Synergistia</taxon>
        <taxon>Synergistales</taxon>
        <taxon>Synergistaceae</taxon>
        <taxon>Thermanaerovibrio</taxon>
    </lineage>
</organism>
<dbReference type="HAMAP" id="MF_00036_B">
    <property type="entry name" value="Ala_tRNA_synth_B"/>
    <property type="match status" value="1"/>
</dbReference>
<dbReference type="GO" id="GO:0000049">
    <property type="term" value="F:tRNA binding"/>
    <property type="evidence" value="ECO:0007669"/>
    <property type="project" value="UniProtKB-KW"/>
</dbReference>
<comment type="catalytic activity">
    <reaction evidence="12">
        <text>tRNA(Ala) + L-alanine + ATP = L-alanyl-tRNA(Ala) + AMP + diphosphate</text>
        <dbReference type="Rhea" id="RHEA:12540"/>
        <dbReference type="Rhea" id="RHEA-COMP:9657"/>
        <dbReference type="Rhea" id="RHEA-COMP:9923"/>
        <dbReference type="ChEBI" id="CHEBI:30616"/>
        <dbReference type="ChEBI" id="CHEBI:33019"/>
        <dbReference type="ChEBI" id="CHEBI:57972"/>
        <dbReference type="ChEBI" id="CHEBI:78442"/>
        <dbReference type="ChEBI" id="CHEBI:78497"/>
        <dbReference type="ChEBI" id="CHEBI:456215"/>
        <dbReference type="EC" id="6.1.1.7"/>
    </reaction>
</comment>
<comment type="cofactor">
    <cofactor evidence="12">
        <name>Zn(2+)</name>
        <dbReference type="ChEBI" id="CHEBI:29105"/>
    </cofactor>
    <text evidence="12">Binds 1 zinc ion per subunit.</text>
</comment>
<evidence type="ECO:0000256" key="11">
    <source>
        <dbReference type="ARBA" id="ARBA00023146"/>
    </source>
</evidence>
<dbReference type="SUPFAM" id="SSF55186">
    <property type="entry name" value="ThrRS/AlaRS common domain"/>
    <property type="match status" value="1"/>
</dbReference>
<evidence type="ECO:0000256" key="5">
    <source>
        <dbReference type="ARBA" id="ARBA00022723"/>
    </source>
</evidence>
<dbReference type="GO" id="GO:0004813">
    <property type="term" value="F:alanine-tRNA ligase activity"/>
    <property type="evidence" value="ECO:0007669"/>
    <property type="project" value="UniProtKB-UniRule"/>
</dbReference>
<dbReference type="SUPFAM" id="SSF55681">
    <property type="entry name" value="Class II aaRS and biotin synthetases"/>
    <property type="match status" value="1"/>
</dbReference>
<dbReference type="eggNOG" id="COG0013">
    <property type="taxonomic scope" value="Bacteria"/>
</dbReference>
<dbReference type="Gene3D" id="3.30.930.10">
    <property type="entry name" value="Bira Bifunctional Protein, Domain 2"/>
    <property type="match status" value="1"/>
</dbReference>
<dbReference type="FunFam" id="3.30.980.10:FF:000004">
    <property type="entry name" value="Alanine--tRNA ligase, cytoplasmic"/>
    <property type="match status" value="1"/>
</dbReference>
<dbReference type="FunFam" id="2.40.30.130:FF:000001">
    <property type="entry name" value="Alanine--tRNA ligase"/>
    <property type="match status" value="1"/>
</dbReference>
<dbReference type="EC" id="6.1.1.7" evidence="12"/>
<dbReference type="FunFam" id="3.30.930.10:FF:000004">
    <property type="entry name" value="Alanine--tRNA ligase"/>
    <property type="match status" value="1"/>
</dbReference>
<proteinExistence type="inferred from homology"/>
<evidence type="ECO:0000256" key="13">
    <source>
        <dbReference type="SAM" id="Coils"/>
    </source>
</evidence>
<dbReference type="GO" id="GO:0005524">
    <property type="term" value="F:ATP binding"/>
    <property type="evidence" value="ECO:0007669"/>
    <property type="project" value="UniProtKB-UniRule"/>
</dbReference>
<feature type="domain" description="Alanyl-transfer RNA synthetases family profile" evidence="14">
    <location>
        <begin position="4"/>
        <end position="710"/>
    </location>
</feature>
<evidence type="ECO:0000256" key="7">
    <source>
        <dbReference type="ARBA" id="ARBA00022833"/>
    </source>
</evidence>
<keyword evidence="13" id="KW-0175">Coiled coil</keyword>
<accession>H0URH6</accession>
<evidence type="ECO:0000256" key="9">
    <source>
        <dbReference type="ARBA" id="ARBA00022884"/>
    </source>
</evidence>
<keyword evidence="11 12" id="KW-0030">Aminoacyl-tRNA synthetase</keyword>